<evidence type="ECO:0000256" key="4">
    <source>
        <dbReference type="ARBA" id="ARBA00022692"/>
    </source>
</evidence>
<accession>A0A5C4UZ24</accession>
<comment type="subcellular location">
    <subcellularLocation>
        <location evidence="1">Cell membrane</location>
        <topology evidence="1">Multi-pass membrane protein</topology>
    </subcellularLocation>
</comment>
<dbReference type="AlphaFoldDB" id="A0A5C4UZ24"/>
<proteinExistence type="inferred from homology"/>
<organism evidence="11 12">
    <name type="scientific">Streptomyces sedi</name>
    <dbReference type="NCBI Taxonomy" id="555059"/>
    <lineage>
        <taxon>Bacteria</taxon>
        <taxon>Bacillati</taxon>
        <taxon>Actinomycetota</taxon>
        <taxon>Actinomycetes</taxon>
        <taxon>Kitasatosporales</taxon>
        <taxon>Streptomycetaceae</taxon>
        <taxon>Streptomyces</taxon>
    </lineage>
</organism>
<evidence type="ECO:0000256" key="1">
    <source>
        <dbReference type="ARBA" id="ARBA00004651"/>
    </source>
</evidence>
<evidence type="ECO:0000313" key="12">
    <source>
        <dbReference type="Proteomes" id="UP000311713"/>
    </source>
</evidence>
<dbReference type="InterPro" id="IPR003838">
    <property type="entry name" value="ABC3_permease_C"/>
</dbReference>
<comment type="similarity">
    <text evidence="7">Belongs to the ABC-4 integral membrane protein family.</text>
</comment>
<gene>
    <name evidence="11" type="ORF">FH715_18100</name>
</gene>
<evidence type="ECO:0000256" key="6">
    <source>
        <dbReference type="ARBA" id="ARBA00023136"/>
    </source>
</evidence>
<dbReference type="PANTHER" id="PTHR43738">
    <property type="entry name" value="ABC TRANSPORTER, MEMBRANE PROTEIN"/>
    <property type="match status" value="1"/>
</dbReference>
<name>A0A5C4UZ24_9ACTN</name>
<evidence type="ECO:0000256" key="7">
    <source>
        <dbReference type="ARBA" id="ARBA00038076"/>
    </source>
</evidence>
<keyword evidence="2" id="KW-0813">Transport</keyword>
<dbReference type="RefSeq" id="WP_139646567.1">
    <property type="nucleotide sequence ID" value="NZ_BAAAZS010000004.1"/>
</dbReference>
<evidence type="ECO:0000256" key="3">
    <source>
        <dbReference type="ARBA" id="ARBA00022475"/>
    </source>
</evidence>
<feature type="transmembrane region" description="Helical" evidence="8">
    <location>
        <begin position="319"/>
        <end position="345"/>
    </location>
</feature>
<dbReference type="InterPro" id="IPR051125">
    <property type="entry name" value="ABC-4/HrtB_transporter"/>
</dbReference>
<feature type="transmembrane region" description="Helical" evidence="8">
    <location>
        <begin position="245"/>
        <end position="264"/>
    </location>
</feature>
<keyword evidence="3" id="KW-1003">Cell membrane</keyword>
<dbReference type="Pfam" id="PF02687">
    <property type="entry name" value="FtsX"/>
    <property type="match status" value="1"/>
</dbReference>
<dbReference type="InterPro" id="IPR025857">
    <property type="entry name" value="MacB_PCD"/>
</dbReference>
<keyword evidence="5 8" id="KW-1133">Transmembrane helix</keyword>
<feature type="domain" description="MacB-like periplasmic core" evidence="10">
    <location>
        <begin position="21"/>
        <end position="214"/>
    </location>
</feature>
<evidence type="ECO:0000259" key="10">
    <source>
        <dbReference type="Pfam" id="PF12704"/>
    </source>
</evidence>
<keyword evidence="6 8" id="KW-0472">Membrane</keyword>
<protein>
    <submittedName>
        <fullName evidence="11">ABC transporter permease</fullName>
    </submittedName>
</protein>
<evidence type="ECO:0000256" key="2">
    <source>
        <dbReference type="ARBA" id="ARBA00022448"/>
    </source>
</evidence>
<dbReference type="Pfam" id="PF12704">
    <property type="entry name" value="MacB_PCD"/>
    <property type="match status" value="1"/>
</dbReference>
<dbReference type="GO" id="GO:0005886">
    <property type="term" value="C:plasma membrane"/>
    <property type="evidence" value="ECO:0007669"/>
    <property type="project" value="UniProtKB-SubCell"/>
</dbReference>
<keyword evidence="12" id="KW-1185">Reference proteome</keyword>
<evidence type="ECO:0000256" key="5">
    <source>
        <dbReference type="ARBA" id="ARBA00022989"/>
    </source>
</evidence>
<sequence>MFVAWRDLRFAKGRFALTGTVILLVALLVGLLSGLTEGLAQRNVSAIAGLPADRIAFRSPDAGQDLSFADSAVTERQWRLWSEAPGVESAEPLGIATTRASAGERGAGVSVLGVAPGSRLVPAGDAFGGGSAVLSRAAAEELGVSAGDPFTLAGRELRVADVRGDAFHNHTPVVWTGLDDWRAVAPPSGEATEPAGTVLALTTTAGADIAATDRRAGTTTVRTGDSLTAIGSYAAENGSLRLMRGFLFAISALVVGAFFTVWTVQRAGDVAVLKALGASTARLLADAVGQALVLLAGGTLLGTALAAAVGALLGSTVPFVLTPAILVGPAAVLIALGTLGAALAIRRITAVDPLTALGSVR</sequence>
<dbReference type="Proteomes" id="UP000311713">
    <property type="component" value="Unassembled WGS sequence"/>
</dbReference>
<reference evidence="11 12" key="1">
    <citation type="submission" date="2019-06" db="EMBL/GenBank/DDBJ databases">
        <title>Draft genome of Streptomyces sedi sp. JCM16909.</title>
        <authorList>
            <person name="Klykleung N."/>
            <person name="Tanasupawat S."/>
            <person name="Kudo T."/>
            <person name="Yuki M."/>
            <person name="Ohkuma M."/>
        </authorList>
    </citation>
    <scope>NUCLEOTIDE SEQUENCE [LARGE SCALE GENOMIC DNA]</scope>
    <source>
        <strain evidence="11 12">JCM 16909</strain>
    </source>
</reference>
<evidence type="ECO:0000256" key="8">
    <source>
        <dbReference type="SAM" id="Phobius"/>
    </source>
</evidence>
<feature type="domain" description="ABC3 transporter permease C-terminal" evidence="9">
    <location>
        <begin position="246"/>
        <end position="351"/>
    </location>
</feature>
<dbReference type="PANTHER" id="PTHR43738:SF1">
    <property type="entry name" value="HEMIN TRANSPORT SYSTEM PERMEASE PROTEIN HRTB-RELATED"/>
    <property type="match status" value="1"/>
</dbReference>
<evidence type="ECO:0000259" key="9">
    <source>
        <dbReference type="Pfam" id="PF02687"/>
    </source>
</evidence>
<dbReference type="OrthoDB" id="5242186at2"/>
<evidence type="ECO:0000313" key="11">
    <source>
        <dbReference type="EMBL" id="TNM28466.1"/>
    </source>
</evidence>
<dbReference type="EMBL" id="VDGT01000013">
    <property type="protein sequence ID" value="TNM28466.1"/>
    <property type="molecule type" value="Genomic_DNA"/>
</dbReference>
<feature type="transmembrane region" description="Helical" evidence="8">
    <location>
        <begin position="292"/>
        <end position="313"/>
    </location>
</feature>
<comment type="caution">
    <text evidence="11">The sequence shown here is derived from an EMBL/GenBank/DDBJ whole genome shotgun (WGS) entry which is preliminary data.</text>
</comment>
<keyword evidence="4 8" id="KW-0812">Transmembrane</keyword>